<dbReference type="Proteomes" id="UP001188597">
    <property type="component" value="Unassembled WGS sequence"/>
</dbReference>
<evidence type="ECO:0000313" key="8">
    <source>
        <dbReference type="EMBL" id="KAK2998227.1"/>
    </source>
</evidence>
<feature type="non-terminal residue" evidence="8">
    <location>
        <position position="306"/>
    </location>
</feature>
<dbReference type="Pfam" id="PF00067">
    <property type="entry name" value="p450"/>
    <property type="match status" value="1"/>
</dbReference>
<evidence type="ECO:0000256" key="2">
    <source>
        <dbReference type="ARBA" id="ARBA00022617"/>
    </source>
</evidence>
<protein>
    <submittedName>
        <fullName evidence="8">Uncharacterized protein</fullName>
    </submittedName>
</protein>
<evidence type="ECO:0000256" key="1">
    <source>
        <dbReference type="ARBA" id="ARBA00010617"/>
    </source>
</evidence>
<keyword evidence="7" id="KW-0472">Membrane</keyword>
<keyword evidence="6" id="KW-0503">Monooxygenase</keyword>
<evidence type="ECO:0000256" key="6">
    <source>
        <dbReference type="ARBA" id="ARBA00023033"/>
    </source>
</evidence>
<name>A0AA88UYM6_9ASTE</name>
<evidence type="ECO:0000256" key="3">
    <source>
        <dbReference type="ARBA" id="ARBA00022723"/>
    </source>
</evidence>
<dbReference type="SUPFAM" id="SSF48264">
    <property type="entry name" value="Cytochrome P450"/>
    <property type="match status" value="1"/>
</dbReference>
<keyword evidence="5" id="KW-0408">Iron</keyword>
<comment type="caution">
    <text evidence="8">The sequence shown here is derived from an EMBL/GenBank/DDBJ whole genome shotgun (WGS) entry which is preliminary data.</text>
</comment>
<dbReference type="GO" id="GO:0005506">
    <property type="term" value="F:iron ion binding"/>
    <property type="evidence" value="ECO:0007669"/>
    <property type="project" value="InterPro"/>
</dbReference>
<reference evidence="8" key="1">
    <citation type="submission" date="2022-12" db="EMBL/GenBank/DDBJ databases">
        <title>Draft genome assemblies for two species of Escallonia (Escalloniales).</title>
        <authorList>
            <person name="Chanderbali A."/>
            <person name="Dervinis C."/>
            <person name="Anghel I."/>
            <person name="Soltis D."/>
            <person name="Soltis P."/>
            <person name="Zapata F."/>
        </authorList>
    </citation>
    <scope>NUCLEOTIDE SEQUENCE</scope>
    <source>
        <strain evidence="8">UCBG64.0493</strain>
        <tissue evidence="8">Leaf</tissue>
    </source>
</reference>
<dbReference type="PANTHER" id="PTHR47953">
    <property type="entry name" value="OS08G0105600 PROTEIN"/>
    <property type="match status" value="1"/>
</dbReference>
<dbReference type="AlphaFoldDB" id="A0AA88UYM6"/>
<sequence>TWTANASTTRLNLGNCCINASNGQGGTENPWHCLCKLARAHSGQDNCVQQHKHRLCSLRRLLETNAKNTHLLTLKCKEKRKKFGISPNQFNHSWEQQSSYGKTLLVDKCHHLPSGIWKEMQGSRRVRTTNKRSNRPELLKIHHKVDKILDNIISERREILASTKLQESSGLELCIKSNNVKAVIMVGMLAIDYVIMVGYVLSRPELKRLLQRLNGQMVEIIRNPRVMEKAQVAIREALKQRKTIGKENIQELSYLKLVIKETLRLHNHLLLLIPRECREECKIGGYNIPMKTEVIIDARAMGKDPN</sequence>
<feature type="transmembrane region" description="Helical" evidence="7">
    <location>
        <begin position="182"/>
        <end position="202"/>
    </location>
</feature>
<proteinExistence type="inferred from homology"/>
<keyword evidence="3" id="KW-0479">Metal-binding</keyword>
<dbReference type="InterPro" id="IPR052306">
    <property type="entry name" value="CYP450_71D"/>
</dbReference>
<keyword evidence="2" id="KW-0349">Heme</keyword>
<organism evidence="8 9">
    <name type="scientific">Escallonia herrerae</name>
    <dbReference type="NCBI Taxonomy" id="1293975"/>
    <lineage>
        <taxon>Eukaryota</taxon>
        <taxon>Viridiplantae</taxon>
        <taxon>Streptophyta</taxon>
        <taxon>Embryophyta</taxon>
        <taxon>Tracheophyta</taxon>
        <taxon>Spermatophyta</taxon>
        <taxon>Magnoliopsida</taxon>
        <taxon>eudicotyledons</taxon>
        <taxon>Gunneridae</taxon>
        <taxon>Pentapetalae</taxon>
        <taxon>asterids</taxon>
        <taxon>campanulids</taxon>
        <taxon>Escalloniales</taxon>
        <taxon>Escalloniaceae</taxon>
        <taxon>Escallonia</taxon>
    </lineage>
</organism>
<gene>
    <name evidence="8" type="ORF">RJ639_022693</name>
</gene>
<keyword evidence="9" id="KW-1185">Reference proteome</keyword>
<accession>A0AA88UYM6</accession>
<keyword evidence="4" id="KW-0560">Oxidoreductase</keyword>
<dbReference type="EMBL" id="JAVXUP010003750">
    <property type="protein sequence ID" value="KAK2998227.1"/>
    <property type="molecule type" value="Genomic_DNA"/>
</dbReference>
<dbReference type="InterPro" id="IPR036396">
    <property type="entry name" value="Cyt_P450_sf"/>
</dbReference>
<evidence type="ECO:0000256" key="5">
    <source>
        <dbReference type="ARBA" id="ARBA00023004"/>
    </source>
</evidence>
<keyword evidence="7" id="KW-1133">Transmembrane helix</keyword>
<dbReference type="InterPro" id="IPR001128">
    <property type="entry name" value="Cyt_P450"/>
</dbReference>
<dbReference type="GO" id="GO:0016705">
    <property type="term" value="F:oxidoreductase activity, acting on paired donors, with incorporation or reduction of molecular oxygen"/>
    <property type="evidence" value="ECO:0007669"/>
    <property type="project" value="InterPro"/>
</dbReference>
<dbReference type="GO" id="GO:0020037">
    <property type="term" value="F:heme binding"/>
    <property type="evidence" value="ECO:0007669"/>
    <property type="project" value="InterPro"/>
</dbReference>
<dbReference type="GO" id="GO:0004497">
    <property type="term" value="F:monooxygenase activity"/>
    <property type="evidence" value="ECO:0007669"/>
    <property type="project" value="UniProtKB-KW"/>
</dbReference>
<evidence type="ECO:0000313" key="9">
    <source>
        <dbReference type="Proteomes" id="UP001188597"/>
    </source>
</evidence>
<evidence type="ECO:0000256" key="4">
    <source>
        <dbReference type="ARBA" id="ARBA00023002"/>
    </source>
</evidence>
<keyword evidence="7" id="KW-0812">Transmembrane</keyword>
<evidence type="ECO:0000256" key="7">
    <source>
        <dbReference type="SAM" id="Phobius"/>
    </source>
</evidence>
<dbReference type="Gene3D" id="1.10.630.10">
    <property type="entry name" value="Cytochrome P450"/>
    <property type="match status" value="1"/>
</dbReference>
<comment type="similarity">
    <text evidence="1">Belongs to the cytochrome P450 family.</text>
</comment>
<dbReference type="PANTHER" id="PTHR47953:SF16">
    <property type="entry name" value="CYTOCHROME P450 71D8"/>
    <property type="match status" value="1"/>
</dbReference>